<accession>A0AAX0B685</accession>
<dbReference type="Proteomes" id="UP001193748">
    <property type="component" value="Unassembled WGS sequence"/>
</dbReference>
<dbReference type="EMBL" id="JABSWW010000001">
    <property type="protein sequence ID" value="NRT90123.1"/>
    <property type="molecule type" value="Genomic_DNA"/>
</dbReference>
<dbReference type="AlphaFoldDB" id="A0AAX0B685"/>
<reference evidence="1" key="2">
    <citation type="journal article" date="2022" name="Nat. Biotechnol.">
        <title>Carbon-negative production of acetone and isopropanol by gas fermentation at industrial pilot scale.</title>
        <authorList>
            <person name="Liew F.E."/>
            <person name="Nogle R."/>
            <person name="Abdalla T."/>
            <person name="Rasor B.J."/>
            <person name="Canter C."/>
            <person name="Jensen R.O."/>
            <person name="Wang L."/>
            <person name="Strutz J."/>
            <person name="Chirania P."/>
            <person name="De Tissera S."/>
            <person name="Mueller A.P."/>
            <person name="Ruan Z."/>
            <person name="Gao A."/>
            <person name="Tran L."/>
            <person name="Engle N.L."/>
            <person name="Bromley J.C."/>
            <person name="Daniell J."/>
            <person name="Conrado R."/>
            <person name="Tschaplinski T.J."/>
            <person name="Giannone R.J."/>
            <person name="Hettich R.L."/>
            <person name="Karim A.S."/>
            <person name="Simpson S.D."/>
            <person name="Brown S.D."/>
            <person name="Leang C."/>
            <person name="Jewett M.C."/>
            <person name="Kopke M."/>
        </authorList>
    </citation>
    <scope>NUCLEOTIDE SEQUENCE</scope>
    <source>
        <strain evidence="1">DJ080</strain>
    </source>
</reference>
<name>A0AAX0B685_CLOBE</name>
<evidence type="ECO:0000313" key="1">
    <source>
        <dbReference type="EMBL" id="NRT90123.1"/>
    </source>
</evidence>
<evidence type="ECO:0000313" key="2">
    <source>
        <dbReference type="Proteomes" id="UP001193748"/>
    </source>
</evidence>
<protein>
    <submittedName>
        <fullName evidence="1">Uncharacterized protein</fullName>
    </submittedName>
</protein>
<organism evidence="1 2">
    <name type="scientific">Clostridium beijerinckii</name>
    <name type="common">Clostridium MP</name>
    <dbReference type="NCBI Taxonomy" id="1520"/>
    <lineage>
        <taxon>Bacteria</taxon>
        <taxon>Bacillati</taxon>
        <taxon>Bacillota</taxon>
        <taxon>Clostridia</taxon>
        <taxon>Eubacteriales</taxon>
        <taxon>Clostridiaceae</taxon>
        <taxon>Clostridium</taxon>
    </lineage>
</organism>
<proteinExistence type="predicted"/>
<comment type="caution">
    <text evidence="1">The sequence shown here is derived from an EMBL/GenBank/DDBJ whole genome shotgun (WGS) entry which is preliminary data.</text>
</comment>
<gene>
    <name evidence="1" type="ORF">B0H41_003802</name>
</gene>
<reference evidence="1" key="1">
    <citation type="submission" date="2020-05" db="EMBL/GenBank/DDBJ databases">
        <authorList>
            <person name="Brown S."/>
            <person name="Huntemann M."/>
            <person name="Clum A."/>
            <person name="Spunde A."/>
            <person name="Palaniappan K."/>
            <person name="Ritter S."/>
            <person name="Mikhailova N."/>
            <person name="Chen I.-M."/>
            <person name="Stamatis D."/>
            <person name="Reddy T."/>
            <person name="O'Malley R."/>
            <person name="Daum C."/>
            <person name="Shapiro N."/>
            <person name="Ivanova N."/>
            <person name="Kyrpides N."/>
            <person name="Woyke T."/>
        </authorList>
    </citation>
    <scope>NUCLEOTIDE SEQUENCE</scope>
    <source>
        <strain evidence="1">DJ080</strain>
    </source>
</reference>
<dbReference type="RefSeq" id="WP_173711458.1">
    <property type="nucleotide sequence ID" value="NZ_JABSWW010000001.1"/>
</dbReference>
<sequence length="52" mass="6140">MCKIKCPHFINNSHKLRIKIEDKDIRQIYLLKFCCGSHTICNLCKEDLDGEM</sequence>